<reference evidence="2 3" key="1">
    <citation type="submission" date="2019-09" db="EMBL/GenBank/DDBJ databases">
        <authorList>
            <person name="Chandra G."/>
            <person name="Truman W A."/>
        </authorList>
    </citation>
    <scope>NUCLEOTIDE SEQUENCE [LARGE SCALE GENOMIC DNA]</scope>
    <source>
        <strain evidence="2">PS870</strain>
    </source>
</reference>
<proteinExistence type="predicted"/>
<dbReference type="EMBL" id="CABVIK010000009">
    <property type="protein sequence ID" value="VVP05895.1"/>
    <property type="molecule type" value="Genomic_DNA"/>
</dbReference>
<sequence length="78" mass="8166" precursor="true">MKKMLLALSLIAGVSAQVQAQDAAVAYQYGMSLDIAHVVAITPTADVCGVVPVEMTYQDSKGTTHILQFSEFGTGCSS</sequence>
<keyword evidence="1" id="KW-0732">Signal</keyword>
<dbReference type="Gene3D" id="2.30.140.50">
    <property type="entry name" value="Protein of unknown function DUF2790"/>
    <property type="match status" value="1"/>
</dbReference>
<dbReference type="InterPro" id="IPR021245">
    <property type="entry name" value="DUF2790"/>
</dbReference>
<name>A0A5E7L1K5_PSEFL</name>
<gene>
    <name evidence="2" type="ORF">PS870_03055</name>
</gene>
<evidence type="ECO:0008006" key="4">
    <source>
        <dbReference type="Google" id="ProtNLM"/>
    </source>
</evidence>
<dbReference type="Pfam" id="PF10976">
    <property type="entry name" value="DUF2790"/>
    <property type="match status" value="1"/>
</dbReference>
<evidence type="ECO:0000313" key="2">
    <source>
        <dbReference type="EMBL" id="VVP05895.1"/>
    </source>
</evidence>
<feature type="chain" id="PRO_5023110325" description="DUF2790 domain-containing protein" evidence="1">
    <location>
        <begin position="21"/>
        <end position="78"/>
    </location>
</feature>
<dbReference type="RefSeq" id="WP_154912558.1">
    <property type="nucleotide sequence ID" value="NZ_CABVIK010000009.1"/>
</dbReference>
<feature type="signal peptide" evidence="1">
    <location>
        <begin position="1"/>
        <end position="20"/>
    </location>
</feature>
<evidence type="ECO:0000256" key="1">
    <source>
        <dbReference type="SAM" id="SignalP"/>
    </source>
</evidence>
<protein>
    <recommendedName>
        <fullName evidence="4">DUF2790 domain-containing protein</fullName>
    </recommendedName>
</protein>
<evidence type="ECO:0000313" key="3">
    <source>
        <dbReference type="Proteomes" id="UP000349468"/>
    </source>
</evidence>
<dbReference type="Proteomes" id="UP000349468">
    <property type="component" value="Unassembled WGS sequence"/>
</dbReference>
<organism evidence="2 3">
    <name type="scientific">Pseudomonas fluorescens</name>
    <dbReference type="NCBI Taxonomy" id="294"/>
    <lineage>
        <taxon>Bacteria</taxon>
        <taxon>Pseudomonadati</taxon>
        <taxon>Pseudomonadota</taxon>
        <taxon>Gammaproteobacteria</taxon>
        <taxon>Pseudomonadales</taxon>
        <taxon>Pseudomonadaceae</taxon>
        <taxon>Pseudomonas</taxon>
    </lineage>
</organism>
<accession>A0A5E7L1K5</accession>
<dbReference type="AlphaFoldDB" id="A0A5E7L1K5"/>